<keyword evidence="2" id="KW-1185">Reference proteome</keyword>
<dbReference type="EMBL" id="JBIVPC010000001">
    <property type="protein sequence ID" value="MFJ6034919.1"/>
    <property type="molecule type" value="Genomic_DNA"/>
</dbReference>
<dbReference type="RefSeq" id="WP_030404275.1">
    <property type="nucleotide sequence ID" value="NZ_BBOK01000011.1"/>
</dbReference>
<reference evidence="1 2" key="1">
    <citation type="submission" date="2024-10" db="EMBL/GenBank/DDBJ databases">
        <title>The Natural Products Discovery Center: Release of the First 8490 Sequenced Strains for Exploring Actinobacteria Biosynthetic Diversity.</title>
        <authorList>
            <person name="Kalkreuter E."/>
            <person name="Kautsar S.A."/>
            <person name="Yang D."/>
            <person name="Bader C.D."/>
            <person name="Teijaro C.N."/>
            <person name="Fluegel L."/>
            <person name="Davis C.M."/>
            <person name="Simpson J.R."/>
            <person name="Lauterbach L."/>
            <person name="Steele A.D."/>
            <person name="Gui C."/>
            <person name="Meng S."/>
            <person name="Li G."/>
            <person name="Viehrig K."/>
            <person name="Ye F."/>
            <person name="Su P."/>
            <person name="Kiefer A.F."/>
            <person name="Nichols A."/>
            <person name="Cepeda A.J."/>
            <person name="Yan W."/>
            <person name="Fan B."/>
            <person name="Jiang Y."/>
            <person name="Adhikari A."/>
            <person name="Zheng C.-J."/>
            <person name="Schuster L."/>
            <person name="Cowan T.M."/>
            <person name="Smanski M.J."/>
            <person name="Chevrette M.G."/>
            <person name="De Carvalho L.P.S."/>
            <person name="Shen B."/>
        </authorList>
    </citation>
    <scope>NUCLEOTIDE SEQUENCE [LARGE SCALE GENOMIC DNA]</scope>
    <source>
        <strain evidence="1 2">NPDC093086</strain>
    </source>
</reference>
<dbReference type="NCBIfam" id="NF033533">
    <property type="entry name" value="lone7_assoc_B"/>
    <property type="match status" value="1"/>
</dbReference>
<name>A0ABW8H2M7_9ACTN</name>
<evidence type="ECO:0000313" key="2">
    <source>
        <dbReference type="Proteomes" id="UP001617907"/>
    </source>
</evidence>
<dbReference type="InterPro" id="IPR049801">
    <property type="entry name" value="T7SS_assoc-like"/>
</dbReference>
<dbReference type="GeneID" id="95502891"/>
<sequence>MADNPTDIKHFDLSAMENFRDYEVDRAYKDAKRHRQGGGEGDPRTLGDLVDGHTTEDNLDQSQQLLRIGKMASDGRISGPKLLEGVREAATALDKLLGDQIDLYKELQDALTDTIEGARKTQAKNLDAIDAQTLLQHFDEVDTLTAGGDGAGDSDS</sequence>
<proteinExistence type="predicted"/>
<comment type="caution">
    <text evidence="1">The sequence shown here is derived from an EMBL/GenBank/DDBJ whole genome shotgun (WGS) entry which is preliminary data.</text>
</comment>
<gene>
    <name evidence="1" type="ORF">ACIQFM_01515</name>
</gene>
<accession>A0ABW8H2M7</accession>
<evidence type="ECO:0000313" key="1">
    <source>
        <dbReference type="EMBL" id="MFJ6034919.1"/>
    </source>
</evidence>
<protein>
    <submittedName>
        <fullName evidence="1">Type VII secretion system-associated protein</fullName>
    </submittedName>
</protein>
<dbReference type="Proteomes" id="UP001617907">
    <property type="component" value="Unassembled WGS sequence"/>
</dbReference>
<organism evidence="1 2">
    <name type="scientific">Streptomyces ardesiacus</name>
    <dbReference type="NCBI Taxonomy" id="285564"/>
    <lineage>
        <taxon>Bacteria</taxon>
        <taxon>Bacillati</taxon>
        <taxon>Actinomycetota</taxon>
        <taxon>Actinomycetes</taxon>
        <taxon>Kitasatosporales</taxon>
        <taxon>Streptomycetaceae</taxon>
        <taxon>Streptomyces</taxon>
    </lineage>
</organism>